<reference evidence="2" key="1">
    <citation type="submission" date="2021-02" db="EMBL/GenBank/DDBJ databases">
        <authorList>
            <person name="Dougan E. K."/>
            <person name="Rhodes N."/>
            <person name="Thang M."/>
            <person name="Chan C."/>
        </authorList>
    </citation>
    <scope>NUCLEOTIDE SEQUENCE</scope>
</reference>
<feature type="chain" id="PRO_5032807856" evidence="1">
    <location>
        <begin position="29"/>
        <end position="908"/>
    </location>
</feature>
<evidence type="ECO:0000256" key="1">
    <source>
        <dbReference type="SAM" id="SignalP"/>
    </source>
</evidence>
<protein>
    <submittedName>
        <fullName evidence="2">Uncharacterized protein</fullName>
    </submittedName>
</protein>
<keyword evidence="1" id="KW-0732">Signal</keyword>
<dbReference type="AlphaFoldDB" id="A0A813KPB9"/>
<feature type="signal peptide" evidence="1">
    <location>
        <begin position="1"/>
        <end position="28"/>
    </location>
</feature>
<name>A0A813KPB9_POLGL</name>
<gene>
    <name evidence="2" type="ORF">PGLA2088_LOCUS34236</name>
</gene>
<proteinExistence type="predicted"/>
<sequence>MHWAPPTTPPPGGAFLSQVAAFVVVARATLPTLESKLLSNWELGSLLEGRLALEQRRAQAGQQPRWRPTLQVLECEGDTFDPRWSLFRQLAEVELPASSWEGFRQLQDWGEGWAGDVKLPLISAELQALTLGMQSSCINHAFSVVAEWDCLSFELSGRAVADEEGPQGCTSWMQKARERFRWWIDPDFPSAGDTNSSGYPTDSSSGFEFCLFGCAAANVLLSIMDFMRGVEGENAASAFEQLQLAEALMGRGGVLDFASSTSWGRLPLQPCDPMVRWDCWAAEVPADTGAAGSSKSWRPVVTIFGDHCPTSEDAAGLLSSAAEQLGLLPPEVARAGAYYLCSLSPEGCLGDATEAFIEQWRLRLQADSLNGPIEEANTLHAALHAHPHPRASSPDLLICTNLAVWCWLLQRRVEGTGGPAGGGIAPALHWYGMLFLSLVPTGWHAEMLSDFRDWAGSPGPRRDIFSCIMDVLCLQIWWQAGINIPFVPQVGTAFRSVAAYAPPDIDLGANRTILVLRSAFWHRPAGRVFATMLQRFVASTQASHRIRLRWMGQYTSAGHEPSQFESFADMGKHLCALDVPAEISQLKVKDVLGMGLPLATPDRTWLLRLLSDMYRSWGQLHPGAGGVSELEGVAERTADWPHAPFFDPNENPLNRLSYWMQLSDYVRFPHILHFSSLPDLLDIMVETNWAEVRVRTRAHHRRVAENTERFYRNSLLTLLSDTQSWSFTLVLCMADMDRSMAPPEDSVEVAGEDGGDGGEAGMSQLVGEERSWLVFFDQVNLIKRLFPPLAERASKAGKAANVAQMFHALSKEELAKLQPQEDLSTMEKAVALSKKLPPPDPNAIRAAKLAAEAARLALASTRKGRRLQMEAPDIMIAKLTADNLRKYDAAQKVQAQMDGTATKKAGPG</sequence>
<evidence type="ECO:0000313" key="3">
    <source>
        <dbReference type="Proteomes" id="UP000626109"/>
    </source>
</evidence>
<organism evidence="2 3">
    <name type="scientific">Polarella glacialis</name>
    <name type="common">Dinoflagellate</name>
    <dbReference type="NCBI Taxonomy" id="89957"/>
    <lineage>
        <taxon>Eukaryota</taxon>
        <taxon>Sar</taxon>
        <taxon>Alveolata</taxon>
        <taxon>Dinophyceae</taxon>
        <taxon>Suessiales</taxon>
        <taxon>Suessiaceae</taxon>
        <taxon>Polarella</taxon>
    </lineage>
</organism>
<evidence type="ECO:0000313" key="2">
    <source>
        <dbReference type="EMBL" id="CAE8706533.1"/>
    </source>
</evidence>
<comment type="caution">
    <text evidence="2">The sequence shown here is derived from an EMBL/GenBank/DDBJ whole genome shotgun (WGS) entry which is preliminary data.</text>
</comment>
<accession>A0A813KPB9</accession>
<feature type="non-terminal residue" evidence="2">
    <location>
        <position position="908"/>
    </location>
</feature>
<dbReference type="Proteomes" id="UP000626109">
    <property type="component" value="Unassembled WGS sequence"/>
</dbReference>
<dbReference type="EMBL" id="CAJNNW010031232">
    <property type="protein sequence ID" value="CAE8706533.1"/>
    <property type="molecule type" value="Genomic_DNA"/>
</dbReference>